<proteinExistence type="predicted"/>
<feature type="compositionally biased region" description="Basic and acidic residues" evidence="1">
    <location>
        <begin position="87"/>
        <end position="101"/>
    </location>
</feature>
<dbReference type="Proteomes" id="UP001283361">
    <property type="component" value="Unassembled WGS sequence"/>
</dbReference>
<feature type="region of interest" description="Disordered" evidence="1">
    <location>
        <begin position="70"/>
        <end position="101"/>
    </location>
</feature>
<organism evidence="2 3">
    <name type="scientific">Elysia crispata</name>
    <name type="common">lettuce slug</name>
    <dbReference type="NCBI Taxonomy" id="231223"/>
    <lineage>
        <taxon>Eukaryota</taxon>
        <taxon>Metazoa</taxon>
        <taxon>Spiralia</taxon>
        <taxon>Lophotrochozoa</taxon>
        <taxon>Mollusca</taxon>
        <taxon>Gastropoda</taxon>
        <taxon>Heterobranchia</taxon>
        <taxon>Euthyneura</taxon>
        <taxon>Panpulmonata</taxon>
        <taxon>Sacoglossa</taxon>
        <taxon>Placobranchoidea</taxon>
        <taxon>Plakobranchidae</taxon>
        <taxon>Elysia</taxon>
    </lineage>
</organism>
<comment type="caution">
    <text evidence="2">The sequence shown here is derived from an EMBL/GenBank/DDBJ whole genome shotgun (WGS) entry which is preliminary data.</text>
</comment>
<evidence type="ECO:0000256" key="1">
    <source>
        <dbReference type="SAM" id="MobiDB-lite"/>
    </source>
</evidence>
<keyword evidence="3" id="KW-1185">Reference proteome</keyword>
<dbReference type="AlphaFoldDB" id="A0AAE1D0P6"/>
<evidence type="ECO:0000313" key="3">
    <source>
        <dbReference type="Proteomes" id="UP001283361"/>
    </source>
</evidence>
<evidence type="ECO:0000313" key="2">
    <source>
        <dbReference type="EMBL" id="KAK3748229.1"/>
    </source>
</evidence>
<protein>
    <submittedName>
        <fullName evidence="2">Uncharacterized protein</fullName>
    </submittedName>
</protein>
<gene>
    <name evidence="2" type="ORF">RRG08_039482</name>
</gene>
<name>A0AAE1D0P6_9GAST</name>
<sequence length="101" mass="11524">MQLYHHPGTWSLTELLLAQPPGGLVSSAIKTWVTCSDRWLSVAGLSLVRLQPHAASLSVCQAKTRFLAEASRDERRVTGKKERKRKKELEKERNEKKKEIE</sequence>
<dbReference type="EMBL" id="JAWDGP010006036">
    <property type="protein sequence ID" value="KAK3748229.1"/>
    <property type="molecule type" value="Genomic_DNA"/>
</dbReference>
<reference evidence="2" key="1">
    <citation type="journal article" date="2023" name="G3 (Bethesda)">
        <title>A reference genome for the long-term kleptoplast-retaining sea slug Elysia crispata morphotype clarki.</title>
        <authorList>
            <person name="Eastman K.E."/>
            <person name="Pendleton A.L."/>
            <person name="Shaikh M.A."/>
            <person name="Suttiyut T."/>
            <person name="Ogas R."/>
            <person name="Tomko P."/>
            <person name="Gavelis G."/>
            <person name="Widhalm J.R."/>
            <person name="Wisecaver J.H."/>
        </authorList>
    </citation>
    <scope>NUCLEOTIDE SEQUENCE</scope>
    <source>
        <strain evidence="2">ECLA1</strain>
    </source>
</reference>
<accession>A0AAE1D0P6</accession>
<feature type="compositionally biased region" description="Basic and acidic residues" evidence="1">
    <location>
        <begin position="70"/>
        <end position="80"/>
    </location>
</feature>